<dbReference type="PANTHER" id="PTHR12778:SF9">
    <property type="entry name" value="ACETYL-COENZYME A TRANSPORTER 1"/>
    <property type="match status" value="1"/>
</dbReference>
<evidence type="ECO:0000256" key="1">
    <source>
        <dbReference type="ARBA" id="ARBA00004141"/>
    </source>
</evidence>
<name>A0AA39GID5_SARSR</name>
<dbReference type="InterPro" id="IPR036259">
    <property type="entry name" value="MFS_trans_sf"/>
</dbReference>
<keyword evidence="4 6" id="KW-0472">Membrane</keyword>
<protein>
    <submittedName>
        <fullName evidence="7">Uncharacterized protein</fullName>
    </submittedName>
</protein>
<evidence type="ECO:0000256" key="6">
    <source>
        <dbReference type="SAM" id="Phobius"/>
    </source>
</evidence>
<keyword evidence="3 6" id="KW-1133">Transmembrane helix</keyword>
<dbReference type="SUPFAM" id="SSF103473">
    <property type="entry name" value="MFS general substrate transporter"/>
    <property type="match status" value="1"/>
</dbReference>
<feature type="transmembrane region" description="Helical" evidence="6">
    <location>
        <begin position="283"/>
        <end position="304"/>
    </location>
</feature>
<feature type="transmembrane region" description="Helical" evidence="6">
    <location>
        <begin position="461"/>
        <end position="480"/>
    </location>
</feature>
<evidence type="ECO:0000313" key="7">
    <source>
        <dbReference type="EMBL" id="KAK0387915.1"/>
    </source>
</evidence>
<accession>A0AA39GID5</accession>
<feature type="transmembrane region" description="Helical" evidence="6">
    <location>
        <begin position="168"/>
        <end position="185"/>
    </location>
</feature>
<keyword evidence="8" id="KW-1185">Reference proteome</keyword>
<evidence type="ECO:0000256" key="4">
    <source>
        <dbReference type="ARBA" id="ARBA00023136"/>
    </source>
</evidence>
<feature type="transmembrane region" description="Helical" evidence="6">
    <location>
        <begin position="541"/>
        <end position="561"/>
    </location>
</feature>
<dbReference type="InterPro" id="IPR004752">
    <property type="entry name" value="AmpG_permease/AT-1"/>
</dbReference>
<feature type="transmembrane region" description="Helical" evidence="6">
    <location>
        <begin position="244"/>
        <end position="263"/>
    </location>
</feature>
<feature type="transmembrane region" description="Helical" evidence="6">
    <location>
        <begin position="397"/>
        <end position="419"/>
    </location>
</feature>
<dbReference type="GO" id="GO:0035348">
    <property type="term" value="P:acetyl-CoA transmembrane transport"/>
    <property type="evidence" value="ECO:0007669"/>
    <property type="project" value="InterPro"/>
</dbReference>
<feature type="transmembrane region" description="Helical" evidence="6">
    <location>
        <begin position="425"/>
        <end position="449"/>
    </location>
</feature>
<proteinExistence type="predicted"/>
<dbReference type="Pfam" id="PF13000">
    <property type="entry name" value="Acatn"/>
    <property type="match status" value="2"/>
</dbReference>
<feature type="transmembrane region" description="Helical" evidence="6">
    <location>
        <begin position="205"/>
        <end position="232"/>
    </location>
</feature>
<sequence length="587" mass="65064">MSVRSRRNKSPANAKPLLNIQTSNNTKTKKGEDAPANGHSKMNNGVELRRKGAASAQDSSQITANLMSRDAFTLDDPVPKTPILNNHGFFDLPVQDQRNFLLLVLLYFLQGIPMGLAGGSVPFLLKNHMSYGEIGTFSLASYPYSLKLFWSPFVDAVWSSKIGRRKTWIVPIQFLSGFGMLWLGSNVEDMMATAGKPGGITVWNFMLWWFFLVLMCATQDIAVDGWALTLLTPGNVSYASTAQTVGLTAGHFMSYTVFLALNASDFANKYFRTVPSEEGLVTLGGYLTFWGWAYIAVTIGLGVLKREEKSQNEDGVWDVYRIMWGILKLRNVQTILIVHLIAKIGFQANDGVTNLKLLEKGFGKENLALTVLIDFPFEIGLGYYAGMWSQKYTPMRLWSWGFMGRLLAALLAQFTVAIFPSEGVTGWYLFIVIAEHVFSTFTNTIMFVAVSAFHARVSDPVIGGTYMTLLATVCNLGGTFPRYFVLRLVDVFTTAVCRPPTSDDSTLLKGPLITEAFSCSIQAEKERCENGGGTCETLRDGYYTVNILCVLFGVATFVWYIRPKVMHLQSLPLRAWRLAGTAEKVAA</sequence>
<evidence type="ECO:0000256" key="5">
    <source>
        <dbReference type="SAM" id="MobiDB-lite"/>
    </source>
</evidence>
<comment type="caution">
    <text evidence="7">The sequence shown here is derived from an EMBL/GenBank/DDBJ whole genome shotgun (WGS) entry which is preliminary data.</text>
</comment>
<dbReference type="EMBL" id="JAPDFR010000003">
    <property type="protein sequence ID" value="KAK0387915.1"/>
    <property type="molecule type" value="Genomic_DNA"/>
</dbReference>
<dbReference type="FunFam" id="1.20.1250.20:FF:000289">
    <property type="entry name" value="Acetyl-coenzyme A transporter 1"/>
    <property type="match status" value="1"/>
</dbReference>
<evidence type="ECO:0000256" key="3">
    <source>
        <dbReference type="ARBA" id="ARBA00022989"/>
    </source>
</evidence>
<gene>
    <name evidence="7" type="ORF">NLU13_4160</name>
</gene>
<organism evidence="7 8">
    <name type="scientific">Sarocladium strictum</name>
    <name type="common">Black bundle disease fungus</name>
    <name type="synonym">Acremonium strictum</name>
    <dbReference type="NCBI Taxonomy" id="5046"/>
    <lineage>
        <taxon>Eukaryota</taxon>
        <taxon>Fungi</taxon>
        <taxon>Dikarya</taxon>
        <taxon>Ascomycota</taxon>
        <taxon>Pezizomycotina</taxon>
        <taxon>Sordariomycetes</taxon>
        <taxon>Hypocreomycetidae</taxon>
        <taxon>Hypocreales</taxon>
        <taxon>Sarocladiaceae</taxon>
        <taxon>Sarocladium</taxon>
    </lineage>
</organism>
<feature type="transmembrane region" description="Helical" evidence="6">
    <location>
        <begin position="137"/>
        <end position="156"/>
    </location>
</feature>
<evidence type="ECO:0000256" key="2">
    <source>
        <dbReference type="ARBA" id="ARBA00022692"/>
    </source>
</evidence>
<evidence type="ECO:0000313" key="8">
    <source>
        <dbReference type="Proteomes" id="UP001175261"/>
    </source>
</evidence>
<dbReference type="AlphaFoldDB" id="A0AA39GID5"/>
<reference evidence="7" key="1">
    <citation type="submission" date="2022-10" db="EMBL/GenBank/DDBJ databases">
        <title>Determination and structural analysis of whole genome sequence of Sarocladium strictum F4-1.</title>
        <authorList>
            <person name="Hu L."/>
            <person name="Jiang Y."/>
        </authorList>
    </citation>
    <scope>NUCLEOTIDE SEQUENCE</scope>
    <source>
        <strain evidence="7">F4-1</strain>
    </source>
</reference>
<dbReference type="InterPro" id="IPR024371">
    <property type="entry name" value="AcetylCoA_trans_1-like"/>
</dbReference>
<feature type="transmembrane region" description="Helical" evidence="6">
    <location>
        <begin position="366"/>
        <end position="385"/>
    </location>
</feature>
<dbReference type="PANTHER" id="PTHR12778">
    <property type="entry name" value="SOLUTE CARRIER FAMILY 33 ACETYL-COA TRANSPORTER -RELATED"/>
    <property type="match status" value="1"/>
</dbReference>
<dbReference type="GO" id="GO:0008521">
    <property type="term" value="F:acetyl-CoA transmembrane transporter activity"/>
    <property type="evidence" value="ECO:0007669"/>
    <property type="project" value="InterPro"/>
</dbReference>
<feature type="transmembrane region" description="Helical" evidence="6">
    <location>
        <begin position="100"/>
        <end position="125"/>
    </location>
</feature>
<comment type="subcellular location">
    <subcellularLocation>
        <location evidence="1">Membrane</location>
        <topology evidence="1">Multi-pass membrane protein</topology>
    </subcellularLocation>
</comment>
<dbReference type="GO" id="GO:0016020">
    <property type="term" value="C:membrane"/>
    <property type="evidence" value="ECO:0007669"/>
    <property type="project" value="UniProtKB-SubCell"/>
</dbReference>
<keyword evidence="2 6" id="KW-0812">Transmembrane</keyword>
<feature type="region of interest" description="Disordered" evidence="5">
    <location>
        <begin position="1"/>
        <end position="43"/>
    </location>
</feature>
<dbReference type="Proteomes" id="UP001175261">
    <property type="component" value="Unassembled WGS sequence"/>
</dbReference>